<name>A0A0L0NN24_CANAR</name>
<dbReference type="InterPro" id="IPR021622">
    <property type="entry name" value="Afadin/alpha-actinin-bd"/>
</dbReference>
<dbReference type="VEuPathDB" id="FungiDB:QG37_08217"/>
<dbReference type="VEuPathDB" id="FungiDB:CJI96_0001521"/>
<dbReference type="Proteomes" id="UP000037122">
    <property type="component" value="Unassembled WGS sequence"/>
</dbReference>
<comment type="caution">
    <text evidence="4">The sequence shown here is derived from an EMBL/GenBank/DDBJ whole genome shotgun (WGS) entry which is preliminary data.</text>
</comment>
<dbReference type="VEuPathDB" id="FungiDB:B9J08_000085"/>
<dbReference type="EMBL" id="LGST01000070">
    <property type="protein sequence ID" value="KND95521.1"/>
    <property type="molecule type" value="Genomic_DNA"/>
</dbReference>
<keyword evidence="2 3" id="KW-0175">Coiled coil</keyword>
<evidence type="ECO:0008006" key="6">
    <source>
        <dbReference type="Google" id="ProtNLM"/>
    </source>
</evidence>
<protein>
    <recommendedName>
        <fullName evidence="6">Autophagy-related protein 25</fullName>
    </recommendedName>
</protein>
<comment type="similarity">
    <text evidence="1">Belongs to the ADIP family.</text>
</comment>
<gene>
    <name evidence="4" type="ORF">QG37_08217</name>
</gene>
<dbReference type="AlphaFoldDB" id="A0A0L0NN24"/>
<evidence type="ECO:0000313" key="4">
    <source>
        <dbReference type="EMBL" id="KND95521.1"/>
    </source>
</evidence>
<evidence type="ECO:0000256" key="1">
    <source>
        <dbReference type="ARBA" id="ARBA00009291"/>
    </source>
</evidence>
<evidence type="ECO:0000256" key="3">
    <source>
        <dbReference type="SAM" id="Coils"/>
    </source>
</evidence>
<feature type="coiled-coil region" evidence="3">
    <location>
        <begin position="350"/>
        <end position="377"/>
    </location>
</feature>
<reference evidence="5" key="1">
    <citation type="journal article" date="2015" name="BMC Genomics">
        <title>Draft genome of a commonly misdiagnosed multidrug resistant pathogen Candida auris.</title>
        <authorList>
            <person name="Chatterjee S."/>
            <person name="Alampalli S.V."/>
            <person name="Nageshan R.K."/>
            <person name="Chettiar S.T."/>
            <person name="Joshi S."/>
            <person name="Tatu U.S."/>
        </authorList>
    </citation>
    <scope>NUCLEOTIDE SEQUENCE [LARGE SCALE GENOMIC DNA]</scope>
    <source>
        <strain evidence="5">6684</strain>
    </source>
</reference>
<sequence>MSEQKKAEPIESASELLNSTLRSKGYIKEPLKFPSIDWEELIKDQPDRKSLRKFEVTDTIFDNDKHIINILYSLTRAIDRHNEQHKALYQSLSQKDRLIEELEKTVEQLKSVNKKQEQKLDRLIRVDQTILEERNAELLRTIKKQSQDLARLKSWTGEMQTKYDIEVRKKNIEISRLKDKVLDSRRLTYRLSYGRSSSTARSQGVITNPSNIYNNIHIIDNDLLPNQEESKEEIRDALKSEYDGIANQLSELSENLIKENSKYAHFVEELNSYFDKLNNQLSVLNYMNLQESSLVNPSDEIDLARILETTNTEVDPFDHVSSPLLSNIYKNNHYISALVQLAIAGGRPLARNNDEELERLRTENAQLYDDLQEAVQTLERWQKYAPRSLNKS</sequence>
<organism evidence="4 5">
    <name type="scientific">Candidozyma auris</name>
    <name type="common">Yeast</name>
    <name type="synonym">Candida auris</name>
    <dbReference type="NCBI Taxonomy" id="498019"/>
    <lineage>
        <taxon>Eukaryota</taxon>
        <taxon>Fungi</taxon>
        <taxon>Dikarya</taxon>
        <taxon>Ascomycota</taxon>
        <taxon>Saccharomycotina</taxon>
        <taxon>Pichiomycetes</taxon>
        <taxon>Metschnikowiaceae</taxon>
        <taxon>Candidozyma</taxon>
    </lineage>
</organism>
<accession>A0A0L0NN24</accession>
<proteinExistence type="inferred from homology"/>
<dbReference type="Pfam" id="PF11559">
    <property type="entry name" value="ADIP"/>
    <property type="match status" value="1"/>
</dbReference>
<dbReference type="VEuPathDB" id="FungiDB:CJJ09_002055"/>
<evidence type="ECO:0000256" key="2">
    <source>
        <dbReference type="ARBA" id="ARBA00023054"/>
    </source>
</evidence>
<feature type="coiled-coil region" evidence="3">
    <location>
        <begin position="92"/>
        <end position="126"/>
    </location>
</feature>
<dbReference type="VEuPathDB" id="FungiDB:CJJ07_000501"/>
<evidence type="ECO:0000313" key="5">
    <source>
        <dbReference type="Proteomes" id="UP000037122"/>
    </source>
</evidence>
<dbReference type="VEuPathDB" id="FungiDB:CJI97_000090"/>